<evidence type="ECO:0000256" key="1">
    <source>
        <dbReference type="SAM" id="MobiDB-lite"/>
    </source>
</evidence>
<protein>
    <submittedName>
        <fullName evidence="3">VWA domain-containing protein</fullName>
    </submittedName>
</protein>
<accession>A0A5C7FKB0</accession>
<proteinExistence type="predicted"/>
<evidence type="ECO:0000259" key="2">
    <source>
        <dbReference type="Pfam" id="PF00092"/>
    </source>
</evidence>
<dbReference type="Pfam" id="PF00092">
    <property type="entry name" value="VWA"/>
    <property type="match status" value="1"/>
</dbReference>
<keyword evidence="4" id="KW-1185">Reference proteome</keyword>
<dbReference type="SUPFAM" id="SSF53300">
    <property type="entry name" value="vWA-like"/>
    <property type="match status" value="1"/>
</dbReference>
<organism evidence="3 4">
    <name type="scientific">Neolewinella aurantiaca</name>
    <dbReference type="NCBI Taxonomy" id="2602767"/>
    <lineage>
        <taxon>Bacteria</taxon>
        <taxon>Pseudomonadati</taxon>
        <taxon>Bacteroidota</taxon>
        <taxon>Saprospiria</taxon>
        <taxon>Saprospirales</taxon>
        <taxon>Lewinellaceae</taxon>
        <taxon>Neolewinella</taxon>
    </lineage>
</organism>
<reference evidence="3 4" key="1">
    <citation type="submission" date="2019-08" db="EMBL/GenBank/DDBJ databases">
        <title>Lewinella sp. strain SSH13 Genome sequencing and assembly.</title>
        <authorList>
            <person name="Kim I."/>
        </authorList>
    </citation>
    <scope>NUCLEOTIDE SEQUENCE [LARGE SCALE GENOMIC DNA]</scope>
    <source>
        <strain evidence="3 4">SSH13</strain>
    </source>
</reference>
<dbReference type="EMBL" id="VOXD01000048">
    <property type="protein sequence ID" value="TXF85235.1"/>
    <property type="molecule type" value="Genomic_DNA"/>
</dbReference>
<feature type="region of interest" description="Disordered" evidence="1">
    <location>
        <begin position="192"/>
        <end position="212"/>
    </location>
</feature>
<evidence type="ECO:0000313" key="3">
    <source>
        <dbReference type="EMBL" id="TXF85235.1"/>
    </source>
</evidence>
<name>A0A5C7FKB0_9BACT</name>
<dbReference type="AlphaFoldDB" id="A0A5C7FKB0"/>
<dbReference type="OrthoDB" id="9790144at2"/>
<sequence length="212" mass="23194">MKNITNLIIIDASGSMASKAEEIRGGLRLLFQEIKADAALCESKIRTIVTQFSSPGHFKELVNSKKAEKLTDELANAYEPQGMTALFDAIGQGFQLVPDKQDSVLVTIMTDGEENSSQEYSRKSITELITKKRAGKPAWTITFMGTTEQAMKEAKSWGVSGGNALRINNNAKGFDKGMRSYSKMRKAHYESSVGRAAGANMDDLAKDNEAED</sequence>
<comment type="caution">
    <text evidence="3">The sequence shown here is derived from an EMBL/GenBank/DDBJ whole genome shotgun (WGS) entry which is preliminary data.</text>
</comment>
<dbReference type="RefSeq" id="WP_147932700.1">
    <property type="nucleotide sequence ID" value="NZ_VOXD01000048.1"/>
</dbReference>
<feature type="compositionally biased region" description="Basic and acidic residues" evidence="1">
    <location>
        <begin position="203"/>
        <end position="212"/>
    </location>
</feature>
<gene>
    <name evidence="3" type="ORF">FUA23_20755</name>
</gene>
<dbReference type="InterPro" id="IPR036465">
    <property type="entry name" value="vWFA_dom_sf"/>
</dbReference>
<dbReference type="Proteomes" id="UP000321907">
    <property type="component" value="Unassembled WGS sequence"/>
</dbReference>
<feature type="domain" description="VWFA" evidence="2">
    <location>
        <begin position="8"/>
        <end position="130"/>
    </location>
</feature>
<dbReference type="InterPro" id="IPR002035">
    <property type="entry name" value="VWF_A"/>
</dbReference>
<dbReference type="Gene3D" id="3.40.50.410">
    <property type="entry name" value="von Willebrand factor, type A domain"/>
    <property type="match status" value="1"/>
</dbReference>
<evidence type="ECO:0000313" key="4">
    <source>
        <dbReference type="Proteomes" id="UP000321907"/>
    </source>
</evidence>